<organism evidence="6 7">
    <name type="scientific">Thalassiosira pseudonana</name>
    <name type="common">Marine diatom</name>
    <name type="synonym">Cyclotella nana</name>
    <dbReference type="NCBI Taxonomy" id="35128"/>
    <lineage>
        <taxon>Eukaryota</taxon>
        <taxon>Sar</taxon>
        <taxon>Stramenopiles</taxon>
        <taxon>Ochrophyta</taxon>
        <taxon>Bacillariophyta</taxon>
        <taxon>Coscinodiscophyceae</taxon>
        <taxon>Thalassiosirophycidae</taxon>
        <taxon>Thalassiosirales</taxon>
        <taxon>Thalassiosiraceae</taxon>
        <taxon>Thalassiosira</taxon>
    </lineage>
</organism>
<keyword evidence="5" id="KW-1133">Transmembrane helix</keyword>
<proteinExistence type="predicted"/>
<dbReference type="SUPFAM" id="SSF52540">
    <property type="entry name" value="P-loop containing nucleoside triphosphate hydrolases"/>
    <property type="match status" value="1"/>
</dbReference>
<dbReference type="PANTHER" id="PTHR10605:SF56">
    <property type="entry name" value="BIFUNCTIONAL HEPARAN SULFATE N-DEACETYLASE_N-SULFOTRANSFERASE"/>
    <property type="match status" value="1"/>
</dbReference>
<protein>
    <recommendedName>
        <fullName evidence="8">Sulfotransferase domain-containing protein</fullName>
    </recommendedName>
</protein>
<feature type="active site" description="For sulfotransferase activity" evidence="2">
    <location>
        <position position="282"/>
    </location>
</feature>
<dbReference type="Gene3D" id="3.40.50.300">
    <property type="entry name" value="P-loop containing nucleotide triphosphate hydrolases"/>
    <property type="match status" value="2"/>
</dbReference>
<dbReference type="GO" id="GO:0008146">
    <property type="term" value="F:sulfotransferase activity"/>
    <property type="evidence" value="ECO:0007669"/>
    <property type="project" value="InterPro"/>
</dbReference>
<keyword evidence="1" id="KW-0808">Transferase</keyword>
<evidence type="ECO:0000256" key="4">
    <source>
        <dbReference type="SAM" id="MobiDB-lite"/>
    </source>
</evidence>
<dbReference type="eggNOG" id="ENOG502SBB6">
    <property type="taxonomic scope" value="Eukaryota"/>
</dbReference>
<reference evidence="6 7" key="1">
    <citation type="journal article" date="2004" name="Science">
        <title>The genome of the diatom Thalassiosira pseudonana: ecology, evolution, and metabolism.</title>
        <authorList>
            <person name="Armbrust E.V."/>
            <person name="Berges J.A."/>
            <person name="Bowler C."/>
            <person name="Green B.R."/>
            <person name="Martinez D."/>
            <person name="Putnam N.H."/>
            <person name="Zhou S."/>
            <person name="Allen A.E."/>
            <person name="Apt K.E."/>
            <person name="Bechner M."/>
            <person name="Brzezinski M.A."/>
            <person name="Chaal B.K."/>
            <person name="Chiovitti A."/>
            <person name="Davis A.K."/>
            <person name="Demarest M.S."/>
            <person name="Detter J.C."/>
            <person name="Glavina T."/>
            <person name="Goodstein D."/>
            <person name="Hadi M.Z."/>
            <person name="Hellsten U."/>
            <person name="Hildebrand M."/>
            <person name="Jenkins B.D."/>
            <person name="Jurka J."/>
            <person name="Kapitonov V.V."/>
            <person name="Kroger N."/>
            <person name="Lau W.W."/>
            <person name="Lane T.W."/>
            <person name="Larimer F.W."/>
            <person name="Lippmeier J.C."/>
            <person name="Lucas S."/>
            <person name="Medina M."/>
            <person name="Montsant A."/>
            <person name="Obornik M."/>
            <person name="Parker M.S."/>
            <person name="Palenik B."/>
            <person name="Pazour G.J."/>
            <person name="Richardson P.M."/>
            <person name="Rynearson T.A."/>
            <person name="Saito M.A."/>
            <person name="Schwartz D.C."/>
            <person name="Thamatrakoln K."/>
            <person name="Valentin K."/>
            <person name="Vardi A."/>
            <person name="Wilkerson F.P."/>
            <person name="Rokhsar D.S."/>
        </authorList>
    </citation>
    <scope>NUCLEOTIDE SEQUENCE [LARGE SCALE GENOMIC DNA]</scope>
    <source>
        <strain evidence="6 7">CCMP1335</strain>
    </source>
</reference>
<evidence type="ECO:0000313" key="6">
    <source>
        <dbReference type="EMBL" id="EED92548.1"/>
    </source>
</evidence>
<accession>B8C3E4</accession>
<evidence type="ECO:0008006" key="8">
    <source>
        <dbReference type="Google" id="ProtNLM"/>
    </source>
</evidence>
<keyword evidence="5" id="KW-0472">Membrane</keyword>
<reference evidence="6 7" key="2">
    <citation type="journal article" date="2008" name="Nature">
        <title>The Phaeodactylum genome reveals the evolutionary history of diatom genomes.</title>
        <authorList>
            <person name="Bowler C."/>
            <person name="Allen A.E."/>
            <person name="Badger J.H."/>
            <person name="Grimwood J."/>
            <person name="Jabbari K."/>
            <person name="Kuo A."/>
            <person name="Maheswari U."/>
            <person name="Martens C."/>
            <person name="Maumus F."/>
            <person name="Otillar R.P."/>
            <person name="Rayko E."/>
            <person name="Salamov A."/>
            <person name="Vandepoele K."/>
            <person name="Beszteri B."/>
            <person name="Gruber A."/>
            <person name="Heijde M."/>
            <person name="Katinka M."/>
            <person name="Mock T."/>
            <person name="Valentin K."/>
            <person name="Verret F."/>
            <person name="Berges J.A."/>
            <person name="Brownlee C."/>
            <person name="Cadoret J.P."/>
            <person name="Chiovitti A."/>
            <person name="Choi C.J."/>
            <person name="Coesel S."/>
            <person name="De Martino A."/>
            <person name="Detter J.C."/>
            <person name="Durkin C."/>
            <person name="Falciatore A."/>
            <person name="Fournet J."/>
            <person name="Haruta M."/>
            <person name="Huysman M.J."/>
            <person name="Jenkins B.D."/>
            <person name="Jiroutova K."/>
            <person name="Jorgensen R.E."/>
            <person name="Joubert Y."/>
            <person name="Kaplan A."/>
            <person name="Kroger N."/>
            <person name="Kroth P.G."/>
            <person name="La Roche J."/>
            <person name="Lindquist E."/>
            <person name="Lommer M."/>
            <person name="Martin-Jezequel V."/>
            <person name="Lopez P.J."/>
            <person name="Lucas S."/>
            <person name="Mangogna M."/>
            <person name="McGinnis K."/>
            <person name="Medlin L.K."/>
            <person name="Montsant A."/>
            <person name="Oudot-Le Secq M.P."/>
            <person name="Napoli C."/>
            <person name="Obornik M."/>
            <person name="Parker M.S."/>
            <person name="Petit J.L."/>
            <person name="Porcel B.M."/>
            <person name="Poulsen N."/>
            <person name="Robison M."/>
            <person name="Rychlewski L."/>
            <person name="Rynearson T.A."/>
            <person name="Schmutz J."/>
            <person name="Shapiro H."/>
            <person name="Siaut M."/>
            <person name="Stanley M."/>
            <person name="Sussman M.R."/>
            <person name="Taylor A.R."/>
            <person name="Vardi A."/>
            <person name="von Dassow P."/>
            <person name="Vyverman W."/>
            <person name="Willis A."/>
            <person name="Wyrwicz L.S."/>
            <person name="Rokhsar D.S."/>
            <person name="Weissenbach J."/>
            <person name="Armbrust E.V."/>
            <person name="Green B.R."/>
            <person name="Van de Peer Y."/>
            <person name="Grigoriev I.V."/>
        </authorList>
    </citation>
    <scope>NUCLEOTIDE SEQUENCE [LARGE SCALE GENOMIC DNA]</scope>
    <source>
        <strain evidence="6 7">CCMP1335</strain>
    </source>
</reference>
<feature type="region of interest" description="Disordered" evidence="4">
    <location>
        <begin position="1"/>
        <end position="61"/>
    </location>
</feature>
<dbReference type="EMBL" id="CM000642">
    <property type="protein sequence ID" value="EED92548.1"/>
    <property type="molecule type" value="Genomic_DNA"/>
</dbReference>
<dbReference type="PANTHER" id="PTHR10605">
    <property type="entry name" value="HEPARAN SULFATE SULFOTRANSFERASE"/>
    <property type="match status" value="1"/>
</dbReference>
<dbReference type="InParanoid" id="B8C3E4"/>
<dbReference type="RefSeq" id="XP_002290796.1">
    <property type="nucleotide sequence ID" value="XM_002290760.1"/>
</dbReference>
<dbReference type="KEGG" id="tps:THAPSDRAFT_5614"/>
<dbReference type="InterPro" id="IPR037359">
    <property type="entry name" value="NST/OST"/>
</dbReference>
<evidence type="ECO:0000256" key="3">
    <source>
        <dbReference type="PIRSR" id="PIRSR637359-2"/>
    </source>
</evidence>
<evidence type="ECO:0000256" key="2">
    <source>
        <dbReference type="PIRSR" id="PIRSR637359-1"/>
    </source>
</evidence>
<dbReference type="GeneID" id="7448177"/>
<feature type="transmembrane region" description="Helical" evidence="5">
    <location>
        <begin position="98"/>
        <end position="120"/>
    </location>
</feature>
<dbReference type="OMA" id="FICTEAM"/>
<dbReference type="PaxDb" id="35128-Thaps5614"/>
<dbReference type="HOGENOM" id="CLU_412534_0_0_1"/>
<dbReference type="Proteomes" id="UP000001449">
    <property type="component" value="Chromosome 5"/>
</dbReference>
<feature type="binding site" evidence="3">
    <location>
        <position position="387"/>
    </location>
    <ligand>
        <name>3'-phosphoadenylyl sulfate</name>
        <dbReference type="ChEBI" id="CHEBI:58339"/>
    </ligand>
</feature>
<gene>
    <name evidence="6" type="ORF">THAPSDRAFT_5614</name>
</gene>
<dbReference type="InterPro" id="IPR027417">
    <property type="entry name" value="P-loop_NTPase"/>
</dbReference>
<feature type="binding site" evidence="3">
    <location>
        <position position="379"/>
    </location>
    <ligand>
        <name>3'-phosphoadenylyl sulfate</name>
        <dbReference type="ChEBI" id="CHEBI:58339"/>
    </ligand>
</feature>
<dbReference type="AlphaFoldDB" id="B8C3E4"/>
<evidence type="ECO:0000256" key="5">
    <source>
        <dbReference type="SAM" id="Phobius"/>
    </source>
</evidence>
<keyword evidence="5" id="KW-0812">Transmembrane</keyword>
<sequence length="666" mass="75132">MGRGWQPTNQRGVYSSLPPQTSHPSFDESRINIELSNVTTIDDTENTKHRPSTTNSDAYYFDGKESSGDLNSIGENSLEDEYEVYAVHASSKSAVRTCALTSLAIVSMVPIIVVTIHHFIPKATFNGQRSGSFPAVELFGNGYSDDFRENKLVVKDEHNLPPYDIDKDFRNEDGISPPYWGEIEQIVNPPNKYGNTLGSLSSWGPCYPSTNNQSTPINWREQVLAETPNRYTDDGIRYPNPRISYSLASSRSSFFAGNNDSSSNPNLAGLCRPSFLIIGQAKCGTSSLYHYLCGHPRVLPASEKQINYFKYLTQMPMQWYLSHFPPIETFLARGALMSGESSPSYFPYPTVPHLLHERMRVAKDGESSGAYPKIIAIVRDPISRSMSSYEYNYVQPALKLIQNKSGKREPKSVLDRIPEGKSDEYYREHHLFSFEELVRSELKLLKECLHPVGVAEVKSREQYGSPNGIFADAYNKRDASPDSYVLPLLNADEFCYGDTISDAVPLAQWSDLVSEYPDKLIAGVDIHLVRSIVGRSIYAHFLNWWYERFTAEDILVVCTEDLHFRPNKTLSYLASFLGLPAFDFSDVVAEGMYNVGFHTGYDTVTSWEDIGEEEAKEEEEDISGAASNVGYEVHLSDELRSELVDFFRQYNEALFELSGKRCPWDE</sequence>
<feature type="compositionally biased region" description="Polar residues" evidence="4">
    <location>
        <begin position="1"/>
        <end position="24"/>
    </location>
</feature>
<name>B8C3E4_THAPS</name>
<keyword evidence="7" id="KW-1185">Reference proteome</keyword>
<evidence type="ECO:0000256" key="1">
    <source>
        <dbReference type="ARBA" id="ARBA00022679"/>
    </source>
</evidence>
<evidence type="ECO:0000313" key="7">
    <source>
        <dbReference type="Proteomes" id="UP000001449"/>
    </source>
</evidence>